<keyword evidence="1" id="KW-0812">Transmembrane</keyword>
<reference evidence="2 3" key="1">
    <citation type="submission" date="2020-08" db="EMBL/GenBank/DDBJ databases">
        <title>Genomic Encyclopedia of Type Strains, Phase III (KMG-III): the genomes of soil and plant-associated and newly described type strains.</title>
        <authorList>
            <person name="Whitman W."/>
        </authorList>
    </citation>
    <scope>NUCLEOTIDE SEQUENCE [LARGE SCALE GENOMIC DNA]</scope>
    <source>
        <strain evidence="2 3">CECT 5862</strain>
    </source>
</reference>
<dbReference type="RefSeq" id="WP_183603345.1">
    <property type="nucleotide sequence ID" value="NZ_JACHXK010000017.1"/>
</dbReference>
<evidence type="ECO:0000313" key="3">
    <source>
        <dbReference type="Proteomes" id="UP000570361"/>
    </source>
</evidence>
<keyword evidence="1" id="KW-1133">Transmembrane helix</keyword>
<sequence length="132" mass="14679">MAKREYSILAAAIASFLSSLLNALIVGVALLEGGAFIVFIISWGVTLGYGLGVSYLIHRWIEPDTAAAVVVRYILHVLAALLLVTLFVLVLQFEFHIALFVLYLPAAVNATLYYWIYTFISSYRREYGGRKS</sequence>
<feature type="transmembrane region" description="Helical" evidence="1">
    <location>
        <begin position="33"/>
        <end position="57"/>
    </location>
</feature>
<feature type="transmembrane region" description="Helical" evidence="1">
    <location>
        <begin position="97"/>
        <end position="116"/>
    </location>
</feature>
<feature type="transmembrane region" description="Helical" evidence="1">
    <location>
        <begin position="69"/>
        <end position="91"/>
    </location>
</feature>
<keyword evidence="3" id="KW-1185">Reference proteome</keyword>
<dbReference type="AlphaFoldDB" id="A0A7W5B3W1"/>
<dbReference type="EMBL" id="JACHXK010000017">
    <property type="protein sequence ID" value="MBB3113256.1"/>
    <property type="molecule type" value="Genomic_DNA"/>
</dbReference>
<evidence type="ECO:0000256" key="1">
    <source>
        <dbReference type="SAM" id="Phobius"/>
    </source>
</evidence>
<organism evidence="2 3">
    <name type="scientific">Paenibacillus phyllosphaerae</name>
    <dbReference type="NCBI Taxonomy" id="274593"/>
    <lineage>
        <taxon>Bacteria</taxon>
        <taxon>Bacillati</taxon>
        <taxon>Bacillota</taxon>
        <taxon>Bacilli</taxon>
        <taxon>Bacillales</taxon>
        <taxon>Paenibacillaceae</taxon>
        <taxon>Paenibacillus</taxon>
    </lineage>
</organism>
<keyword evidence="1" id="KW-0472">Membrane</keyword>
<comment type="caution">
    <text evidence="2">The sequence shown here is derived from an EMBL/GenBank/DDBJ whole genome shotgun (WGS) entry which is preliminary data.</text>
</comment>
<evidence type="ECO:0000313" key="2">
    <source>
        <dbReference type="EMBL" id="MBB3113256.1"/>
    </source>
</evidence>
<protein>
    <submittedName>
        <fullName evidence="2">Uncharacterized protein</fullName>
    </submittedName>
</protein>
<gene>
    <name evidence="2" type="ORF">FHS18_005359</name>
</gene>
<accession>A0A7W5B3W1</accession>
<name>A0A7W5B3W1_9BACL</name>
<dbReference type="Proteomes" id="UP000570361">
    <property type="component" value="Unassembled WGS sequence"/>
</dbReference>
<proteinExistence type="predicted"/>